<dbReference type="SMART" id="SM00448">
    <property type="entry name" value="REC"/>
    <property type="match status" value="1"/>
</dbReference>
<name>A0A2W4XAA0_9CYAN</name>
<organism evidence="4 5">
    <name type="scientific">Phormidesmis priestleyi</name>
    <dbReference type="NCBI Taxonomy" id="268141"/>
    <lineage>
        <taxon>Bacteria</taxon>
        <taxon>Bacillati</taxon>
        <taxon>Cyanobacteriota</taxon>
        <taxon>Cyanophyceae</taxon>
        <taxon>Leptolyngbyales</taxon>
        <taxon>Leptolyngbyaceae</taxon>
        <taxon>Phormidesmis</taxon>
    </lineage>
</organism>
<dbReference type="Pfam" id="PF00072">
    <property type="entry name" value="Response_reg"/>
    <property type="match status" value="1"/>
</dbReference>
<evidence type="ECO:0000256" key="2">
    <source>
        <dbReference type="PROSITE-ProRule" id="PRU00169"/>
    </source>
</evidence>
<proteinExistence type="predicted"/>
<reference evidence="4 5" key="2">
    <citation type="submission" date="2018-06" db="EMBL/GenBank/DDBJ databases">
        <title>Metagenomic assembly of (sub)arctic Cyanobacteria and their associated microbiome from non-axenic cultures.</title>
        <authorList>
            <person name="Baurain D."/>
        </authorList>
    </citation>
    <scope>NUCLEOTIDE SEQUENCE [LARGE SCALE GENOMIC DNA]</scope>
    <source>
        <strain evidence="4">ULC027bin1</strain>
    </source>
</reference>
<evidence type="ECO:0000256" key="1">
    <source>
        <dbReference type="ARBA" id="ARBA00022553"/>
    </source>
</evidence>
<keyword evidence="1 2" id="KW-0597">Phosphoprotein</keyword>
<dbReference type="GO" id="GO:0000160">
    <property type="term" value="P:phosphorelay signal transduction system"/>
    <property type="evidence" value="ECO:0007669"/>
    <property type="project" value="InterPro"/>
</dbReference>
<gene>
    <name evidence="4" type="ORF">DCF15_11965</name>
</gene>
<protein>
    <submittedName>
        <fullName evidence="4">Response regulator</fullName>
    </submittedName>
</protein>
<dbReference type="InterPro" id="IPR001789">
    <property type="entry name" value="Sig_transdc_resp-reg_receiver"/>
</dbReference>
<feature type="modified residue" description="4-aspartylphosphate" evidence="2">
    <location>
        <position position="65"/>
    </location>
</feature>
<dbReference type="EMBL" id="QBMP01000118">
    <property type="protein sequence ID" value="PZO54173.1"/>
    <property type="molecule type" value="Genomic_DNA"/>
</dbReference>
<dbReference type="PROSITE" id="PS50110">
    <property type="entry name" value="RESPONSE_REGULATORY"/>
    <property type="match status" value="1"/>
</dbReference>
<accession>A0A2W4XAA0</accession>
<sequence>MGNLPAEFLRSLSVNILLVEDDYLLGRGTARLLEKLGGHRVRLTYKAADVFKHCQSGAIDMVIMDINLPGTFWQGEKVSGVDLSRLLKSQPSTAHLSIVLLTAHAIDADKTRLLNDALADCLCIKPIADYADFLALLAQVANGDDFHGLTISVS</sequence>
<dbReference type="AlphaFoldDB" id="A0A2W4XAA0"/>
<feature type="domain" description="Response regulatory" evidence="3">
    <location>
        <begin position="15"/>
        <end position="140"/>
    </location>
</feature>
<dbReference type="SUPFAM" id="SSF52172">
    <property type="entry name" value="CheY-like"/>
    <property type="match status" value="1"/>
</dbReference>
<evidence type="ECO:0000313" key="4">
    <source>
        <dbReference type="EMBL" id="PZO54173.1"/>
    </source>
</evidence>
<reference evidence="5" key="1">
    <citation type="submission" date="2018-04" db="EMBL/GenBank/DDBJ databases">
        <authorList>
            <person name="Cornet L."/>
        </authorList>
    </citation>
    <scope>NUCLEOTIDE SEQUENCE [LARGE SCALE GENOMIC DNA]</scope>
</reference>
<dbReference type="PANTHER" id="PTHR44591:SF23">
    <property type="entry name" value="CHEY SUBFAMILY"/>
    <property type="match status" value="1"/>
</dbReference>
<dbReference type="InterPro" id="IPR011006">
    <property type="entry name" value="CheY-like_superfamily"/>
</dbReference>
<evidence type="ECO:0000313" key="5">
    <source>
        <dbReference type="Proteomes" id="UP000249794"/>
    </source>
</evidence>
<evidence type="ECO:0000259" key="3">
    <source>
        <dbReference type="PROSITE" id="PS50110"/>
    </source>
</evidence>
<dbReference type="InterPro" id="IPR050595">
    <property type="entry name" value="Bact_response_regulator"/>
</dbReference>
<dbReference type="PANTHER" id="PTHR44591">
    <property type="entry name" value="STRESS RESPONSE REGULATOR PROTEIN 1"/>
    <property type="match status" value="1"/>
</dbReference>
<dbReference type="Proteomes" id="UP000249794">
    <property type="component" value="Unassembled WGS sequence"/>
</dbReference>
<comment type="caution">
    <text evidence="4">The sequence shown here is derived from an EMBL/GenBank/DDBJ whole genome shotgun (WGS) entry which is preliminary data.</text>
</comment>
<dbReference type="Gene3D" id="3.40.50.2300">
    <property type="match status" value="1"/>
</dbReference>